<dbReference type="eggNOG" id="COG3590">
    <property type="taxonomic scope" value="Bacteria"/>
</dbReference>
<keyword evidence="4" id="KW-0479">Metal-binding</keyword>
<feature type="chain" id="PRO_5003558318" evidence="8">
    <location>
        <begin position="33"/>
        <end position="697"/>
    </location>
</feature>
<sequence length="697" mass="77997">MYPHNIPNAKMKLKFSSLMLTGIVCLSVNAFALNGPKTKHPLPVPPKKYIDPANMDLSVKPGDDFFEYANGNWRKKNAIPNDKTRWGSFNILADENTKNLLVLLKEVSASGKQPKGSLKQRVGDLFASGMDTIAIEKSGYAPIKADLYRIDQIKTLPQVINEIVTQRISGKGGALFGVGVGQDSKHPTQNIVSFRQGGITMPDRDYYLKDDARTLKIQAAYRQYIITLFTLTGSNADDAEKNAATIFNIEKTLATAQKSRIAMRDPNASYNKFTVADFSKTTPNLNWVVLLPELKMPGQDTVIVGQPDFFKAADALLSSTPVADWKVYLKWEILKNMASALSSDFVKASFAFNSALSGQKVQSPRIERMSGLVDGNLGELLGQLYVEKYFTPAAKQYMINLVDNLKGTLGDRIKRLDWMSAETKDRALKKLAAFTVKIGYPDKWQTYDGLLIDRNDYAGNLKRIAVWRYNYNVAQLGKPVDKTRWGMTPPTVNAYYSPVNNEIVFPAGILRFPFFDFGADDAVNYGGIGLVIGHEMTHGFDDQGRQYDGDGTLRNWWTKDDADKFKVRADKVVAEFNGFNPIDTMHIKGALTLGENLADLGGMNIAYEAFKKTKQGQSNTTIDGFTPDQRFFLGFAQVWRESMRPEEQAQRLTTDPHSPGKYRVNGTVINLDAWYKAFNVQPGDKMYKAPEDRIKVW</sequence>
<comment type="cofactor">
    <cofactor evidence="1">
        <name>Zn(2+)</name>
        <dbReference type="ChEBI" id="CHEBI:29105"/>
    </cofactor>
</comment>
<evidence type="ECO:0000256" key="2">
    <source>
        <dbReference type="ARBA" id="ARBA00007357"/>
    </source>
</evidence>
<keyword evidence="8" id="KW-0732">Signal</keyword>
<keyword evidence="3" id="KW-0645">Protease</keyword>
<evidence type="ECO:0000256" key="4">
    <source>
        <dbReference type="ARBA" id="ARBA00022723"/>
    </source>
</evidence>
<keyword evidence="7" id="KW-0482">Metalloprotease</keyword>
<comment type="similarity">
    <text evidence="2">Belongs to the peptidase M13 family.</text>
</comment>
<dbReference type="InterPro" id="IPR008753">
    <property type="entry name" value="Peptidase_M13_N"/>
</dbReference>
<dbReference type="GO" id="GO:0005886">
    <property type="term" value="C:plasma membrane"/>
    <property type="evidence" value="ECO:0007669"/>
    <property type="project" value="TreeGrafter"/>
</dbReference>
<dbReference type="GO" id="GO:0004222">
    <property type="term" value="F:metalloendopeptidase activity"/>
    <property type="evidence" value="ECO:0007669"/>
    <property type="project" value="InterPro"/>
</dbReference>
<dbReference type="Gene3D" id="3.40.390.10">
    <property type="entry name" value="Collagenase (Catalytic Domain)"/>
    <property type="match status" value="1"/>
</dbReference>
<proteinExistence type="inferred from homology"/>
<dbReference type="STRING" id="714943.Mucpa_4873"/>
<dbReference type="InterPro" id="IPR018497">
    <property type="entry name" value="Peptidase_M13_C"/>
</dbReference>
<dbReference type="Pfam" id="PF05649">
    <property type="entry name" value="Peptidase_M13_N"/>
    <property type="match status" value="1"/>
</dbReference>
<dbReference type="CDD" id="cd08662">
    <property type="entry name" value="M13"/>
    <property type="match status" value="1"/>
</dbReference>
<evidence type="ECO:0000256" key="7">
    <source>
        <dbReference type="ARBA" id="ARBA00023049"/>
    </source>
</evidence>
<dbReference type="EMBL" id="CM001403">
    <property type="protein sequence ID" value="EHQ28957.1"/>
    <property type="molecule type" value="Genomic_DNA"/>
</dbReference>
<evidence type="ECO:0000259" key="10">
    <source>
        <dbReference type="Pfam" id="PF05649"/>
    </source>
</evidence>
<evidence type="ECO:0000313" key="12">
    <source>
        <dbReference type="Proteomes" id="UP000002774"/>
    </source>
</evidence>
<dbReference type="InterPro" id="IPR024079">
    <property type="entry name" value="MetalloPept_cat_dom_sf"/>
</dbReference>
<dbReference type="GO" id="GO:0016485">
    <property type="term" value="P:protein processing"/>
    <property type="evidence" value="ECO:0007669"/>
    <property type="project" value="TreeGrafter"/>
</dbReference>
<keyword evidence="5" id="KW-0378">Hydrolase</keyword>
<dbReference type="PANTHER" id="PTHR11733:SF167">
    <property type="entry name" value="FI17812P1-RELATED"/>
    <property type="match status" value="1"/>
</dbReference>
<evidence type="ECO:0000256" key="8">
    <source>
        <dbReference type="SAM" id="SignalP"/>
    </source>
</evidence>
<name>H1Y5E6_9SPHI</name>
<feature type="domain" description="Peptidase M13 C-terminal" evidence="9">
    <location>
        <begin position="493"/>
        <end position="694"/>
    </location>
</feature>
<gene>
    <name evidence="11" type="ORF">Mucpa_4873</name>
</gene>
<dbReference type="Proteomes" id="UP000002774">
    <property type="component" value="Chromosome"/>
</dbReference>
<dbReference type="PROSITE" id="PS51885">
    <property type="entry name" value="NEPRILYSIN"/>
    <property type="match status" value="1"/>
</dbReference>
<dbReference type="HOGENOM" id="CLU_006187_7_2_10"/>
<evidence type="ECO:0000259" key="9">
    <source>
        <dbReference type="Pfam" id="PF01431"/>
    </source>
</evidence>
<keyword evidence="12" id="KW-1185">Reference proteome</keyword>
<evidence type="ECO:0000313" key="11">
    <source>
        <dbReference type="EMBL" id="EHQ28957.1"/>
    </source>
</evidence>
<feature type="domain" description="Peptidase M13 N-terminal" evidence="10">
    <location>
        <begin position="61"/>
        <end position="441"/>
    </location>
</feature>
<protein>
    <submittedName>
        <fullName evidence="11">Peptidase M13</fullName>
    </submittedName>
</protein>
<evidence type="ECO:0000256" key="6">
    <source>
        <dbReference type="ARBA" id="ARBA00022833"/>
    </source>
</evidence>
<dbReference type="InterPro" id="IPR000718">
    <property type="entry name" value="Peptidase_M13"/>
</dbReference>
<keyword evidence="6" id="KW-0862">Zinc</keyword>
<reference evidence="11" key="1">
    <citation type="submission" date="2011-09" db="EMBL/GenBank/DDBJ databases">
        <title>The permanent draft genome of Mucilaginibacter paludis DSM 18603.</title>
        <authorList>
            <consortium name="US DOE Joint Genome Institute (JGI-PGF)"/>
            <person name="Lucas S."/>
            <person name="Han J."/>
            <person name="Lapidus A."/>
            <person name="Bruce D."/>
            <person name="Goodwin L."/>
            <person name="Pitluck S."/>
            <person name="Peters L."/>
            <person name="Kyrpides N."/>
            <person name="Mavromatis K."/>
            <person name="Ivanova N."/>
            <person name="Mikhailova N."/>
            <person name="Held B."/>
            <person name="Detter J.C."/>
            <person name="Tapia R."/>
            <person name="Han C."/>
            <person name="Land M."/>
            <person name="Hauser L."/>
            <person name="Markowitz V."/>
            <person name="Cheng J.-F."/>
            <person name="Hugenholtz P."/>
            <person name="Woyke T."/>
            <person name="Wu D."/>
            <person name="Tindall B."/>
            <person name="Brambilla E."/>
            <person name="Klenk H.-P."/>
            <person name="Eisen J.A."/>
        </authorList>
    </citation>
    <scope>NUCLEOTIDE SEQUENCE [LARGE SCALE GENOMIC DNA]</scope>
    <source>
        <strain evidence="11">DSM 18603</strain>
    </source>
</reference>
<dbReference type="AlphaFoldDB" id="H1Y5E6"/>
<evidence type="ECO:0000256" key="5">
    <source>
        <dbReference type="ARBA" id="ARBA00022801"/>
    </source>
</evidence>
<organism evidence="11 12">
    <name type="scientific">Mucilaginibacter paludis DSM 18603</name>
    <dbReference type="NCBI Taxonomy" id="714943"/>
    <lineage>
        <taxon>Bacteria</taxon>
        <taxon>Pseudomonadati</taxon>
        <taxon>Bacteroidota</taxon>
        <taxon>Sphingobacteriia</taxon>
        <taxon>Sphingobacteriales</taxon>
        <taxon>Sphingobacteriaceae</taxon>
        <taxon>Mucilaginibacter</taxon>
    </lineage>
</organism>
<evidence type="ECO:0000256" key="1">
    <source>
        <dbReference type="ARBA" id="ARBA00001947"/>
    </source>
</evidence>
<accession>H1Y5E6</accession>
<dbReference type="GO" id="GO:0046872">
    <property type="term" value="F:metal ion binding"/>
    <property type="evidence" value="ECO:0007669"/>
    <property type="project" value="UniProtKB-KW"/>
</dbReference>
<dbReference type="InterPro" id="IPR042089">
    <property type="entry name" value="Peptidase_M13_dom_2"/>
</dbReference>
<evidence type="ECO:0000256" key="3">
    <source>
        <dbReference type="ARBA" id="ARBA00022670"/>
    </source>
</evidence>
<dbReference type="Pfam" id="PF01431">
    <property type="entry name" value="Peptidase_M13"/>
    <property type="match status" value="1"/>
</dbReference>
<feature type="signal peptide" evidence="8">
    <location>
        <begin position="1"/>
        <end position="32"/>
    </location>
</feature>
<dbReference type="SUPFAM" id="SSF55486">
    <property type="entry name" value="Metalloproteases ('zincins'), catalytic domain"/>
    <property type="match status" value="1"/>
</dbReference>
<dbReference type="Gene3D" id="1.10.1380.10">
    <property type="entry name" value="Neutral endopeptidase , domain2"/>
    <property type="match status" value="1"/>
</dbReference>
<dbReference type="PANTHER" id="PTHR11733">
    <property type="entry name" value="ZINC METALLOPROTEASE FAMILY M13 NEPRILYSIN-RELATED"/>
    <property type="match status" value="1"/>
</dbReference>
<dbReference type="PRINTS" id="PR00786">
    <property type="entry name" value="NEPRILYSIN"/>
</dbReference>